<name>A0A4V2SJZ4_9BURK</name>
<sequence>MQTFQRKTAGRIAAVTLVMAACASPLAWLVSRENAEQEVVAFAQEESRRVLAGQGSVRLDGPQAAAQAQQAAQLLTGGLFDIAEIYGADGRKLAESVTPAGHALEQRLPKHGTPRYVQSSYESLPLPGGEWALRVFVPLREAPSGPITGYFEGVRTIPQWQHQQILSDAFIVSLMVCLASLVCGGVIYPVVVHLVKENEHKAQLVLESHIAMMEALGRAIAKRDSDTGAHNYRVAWLAASTAAALGLQGAAMQSLIAGSFLHDAGKIGIPDGILLKPGRLDDAEMATMRTHVALGEDIVTGAGWLDGARDVVGSHHEKWDGSGYPRGLAGEAIPLSARIFAVADVFDALSSRRPYKEPLPFDKVMAILQEGRGSHFDPAVLDTFTRLAPDLHRQLQGLDEAATRTLMTDMVQRHFDILV</sequence>
<accession>A0A4V2SJZ4</accession>
<feature type="domain" description="HD-GYP" evidence="3">
    <location>
        <begin position="205"/>
        <end position="400"/>
    </location>
</feature>
<keyword evidence="1" id="KW-1133">Transmembrane helix</keyword>
<dbReference type="PANTHER" id="PTHR45228">
    <property type="entry name" value="CYCLIC DI-GMP PHOSPHODIESTERASE TM_0186-RELATED"/>
    <property type="match status" value="1"/>
</dbReference>
<gene>
    <name evidence="4" type="ORF">EV674_11211</name>
</gene>
<keyword evidence="5" id="KW-1185">Reference proteome</keyword>
<dbReference type="SUPFAM" id="SSF109604">
    <property type="entry name" value="HD-domain/PDEase-like"/>
    <property type="match status" value="1"/>
</dbReference>
<evidence type="ECO:0000313" key="4">
    <source>
        <dbReference type="EMBL" id="TCP17456.1"/>
    </source>
</evidence>
<evidence type="ECO:0000259" key="3">
    <source>
        <dbReference type="PROSITE" id="PS51832"/>
    </source>
</evidence>
<dbReference type="RefSeq" id="WP_119013030.1">
    <property type="nucleotide sequence ID" value="NZ_QXNC01000012.1"/>
</dbReference>
<protein>
    <submittedName>
        <fullName evidence="4">HD domain-containing protein</fullName>
    </submittedName>
</protein>
<comment type="caution">
    <text evidence="4">The sequence shown here is derived from an EMBL/GenBank/DDBJ whole genome shotgun (WGS) entry which is preliminary data.</text>
</comment>
<feature type="chain" id="PRO_5020218010" evidence="2">
    <location>
        <begin position="24"/>
        <end position="419"/>
    </location>
</feature>
<dbReference type="CDD" id="cd00077">
    <property type="entry name" value="HDc"/>
    <property type="match status" value="1"/>
</dbReference>
<keyword evidence="1" id="KW-0812">Transmembrane</keyword>
<dbReference type="InterPro" id="IPR003607">
    <property type="entry name" value="HD/PDEase_dom"/>
</dbReference>
<dbReference type="Proteomes" id="UP000295182">
    <property type="component" value="Unassembled WGS sequence"/>
</dbReference>
<dbReference type="GO" id="GO:0008081">
    <property type="term" value="F:phosphoric diester hydrolase activity"/>
    <property type="evidence" value="ECO:0007669"/>
    <property type="project" value="UniProtKB-ARBA"/>
</dbReference>
<keyword evidence="2" id="KW-0732">Signal</keyword>
<organism evidence="4 5">
    <name type="scientific">Simplicispira metamorpha</name>
    <dbReference type="NCBI Taxonomy" id="80881"/>
    <lineage>
        <taxon>Bacteria</taxon>
        <taxon>Pseudomonadati</taxon>
        <taxon>Pseudomonadota</taxon>
        <taxon>Betaproteobacteria</taxon>
        <taxon>Burkholderiales</taxon>
        <taxon>Comamonadaceae</taxon>
        <taxon>Simplicispira</taxon>
    </lineage>
</organism>
<dbReference type="InterPro" id="IPR037522">
    <property type="entry name" value="HD_GYP_dom"/>
</dbReference>
<dbReference type="Pfam" id="PF13487">
    <property type="entry name" value="HD_5"/>
    <property type="match status" value="1"/>
</dbReference>
<dbReference type="Gene3D" id="1.10.3210.10">
    <property type="entry name" value="Hypothetical protein af1432"/>
    <property type="match status" value="1"/>
</dbReference>
<reference evidence="4 5" key="1">
    <citation type="submission" date="2019-03" db="EMBL/GenBank/DDBJ databases">
        <title>Genomic Encyclopedia of Type Strains, Phase IV (KMG-IV): sequencing the most valuable type-strain genomes for metagenomic binning, comparative biology and taxonomic classification.</title>
        <authorList>
            <person name="Goeker M."/>
        </authorList>
    </citation>
    <scope>NUCLEOTIDE SEQUENCE [LARGE SCALE GENOMIC DNA]</scope>
    <source>
        <strain evidence="4 5">DSM 1837</strain>
    </source>
</reference>
<feature type="signal peptide" evidence="2">
    <location>
        <begin position="1"/>
        <end position="23"/>
    </location>
</feature>
<evidence type="ECO:0000313" key="5">
    <source>
        <dbReference type="Proteomes" id="UP000295182"/>
    </source>
</evidence>
<dbReference type="PROSITE" id="PS51257">
    <property type="entry name" value="PROKAR_LIPOPROTEIN"/>
    <property type="match status" value="1"/>
</dbReference>
<proteinExistence type="predicted"/>
<dbReference type="SMART" id="SM00471">
    <property type="entry name" value="HDc"/>
    <property type="match status" value="1"/>
</dbReference>
<evidence type="ECO:0000256" key="2">
    <source>
        <dbReference type="SAM" id="SignalP"/>
    </source>
</evidence>
<feature type="transmembrane region" description="Helical" evidence="1">
    <location>
        <begin position="169"/>
        <end position="191"/>
    </location>
</feature>
<dbReference type="PROSITE" id="PS51832">
    <property type="entry name" value="HD_GYP"/>
    <property type="match status" value="1"/>
</dbReference>
<dbReference type="InterPro" id="IPR052020">
    <property type="entry name" value="Cyclic_di-GMP/3'3'-cGAMP_PDE"/>
</dbReference>
<dbReference type="AlphaFoldDB" id="A0A4V2SJZ4"/>
<evidence type="ECO:0000256" key="1">
    <source>
        <dbReference type="SAM" id="Phobius"/>
    </source>
</evidence>
<keyword evidence="1" id="KW-0472">Membrane</keyword>
<dbReference type="EMBL" id="SLXH01000012">
    <property type="protein sequence ID" value="TCP17456.1"/>
    <property type="molecule type" value="Genomic_DNA"/>
</dbReference>
<dbReference type="OrthoDB" id="9763857at2"/>